<dbReference type="GO" id="GO:0012506">
    <property type="term" value="C:vesicle membrane"/>
    <property type="evidence" value="ECO:0007669"/>
    <property type="project" value="TreeGrafter"/>
</dbReference>
<gene>
    <name evidence="3" type="ORF">ALAG00032_LOCUS199</name>
</gene>
<dbReference type="GO" id="GO:0005737">
    <property type="term" value="C:cytoplasm"/>
    <property type="evidence" value="ECO:0007669"/>
    <property type="project" value="TreeGrafter"/>
</dbReference>
<proteinExistence type="predicted"/>
<evidence type="ECO:0000259" key="2">
    <source>
        <dbReference type="Pfam" id="PF11470"/>
    </source>
</evidence>
<dbReference type="EMBL" id="HBIJ01000248">
    <property type="protein sequence ID" value="CAE0359471.1"/>
    <property type="molecule type" value="Transcribed_RNA"/>
</dbReference>
<dbReference type="InterPro" id="IPR036339">
    <property type="entry name" value="PUB-like_dom_sf"/>
</dbReference>
<dbReference type="SUPFAM" id="SSF143503">
    <property type="entry name" value="PUG domain-like"/>
    <property type="match status" value="1"/>
</dbReference>
<evidence type="ECO:0000313" key="3">
    <source>
        <dbReference type="EMBL" id="CAE0359471.1"/>
    </source>
</evidence>
<protein>
    <recommendedName>
        <fullName evidence="2">TUG ubiquitin-like domain-containing protein</fullName>
    </recommendedName>
</protein>
<dbReference type="Gene3D" id="3.10.20.90">
    <property type="entry name" value="Phosphatidylinositol 3-kinase Catalytic Subunit, Chain A, domain 1"/>
    <property type="match status" value="1"/>
</dbReference>
<dbReference type="Pfam" id="PF11470">
    <property type="entry name" value="TUG-UBL1"/>
    <property type="match status" value="1"/>
</dbReference>
<dbReference type="InterPro" id="IPR021569">
    <property type="entry name" value="TUG-UBL1"/>
</dbReference>
<dbReference type="PANTHER" id="PTHR46467:SF1">
    <property type="entry name" value="TETHER CONTAINING UBX DOMAIN FOR GLUT4"/>
    <property type="match status" value="1"/>
</dbReference>
<name>A0A7S3JMX0_9STRA</name>
<feature type="domain" description="TUG ubiquitin-like" evidence="2">
    <location>
        <begin position="27"/>
        <end position="78"/>
    </location>
</feature>
<feature type="region of interest" description="Disordered" evidence="1">
    <location>
        <begin position="520"/>
        <end position="572"/>
    </location>
</feature>
<dbReference type="AlphaFoldDB" id="A0A7S3JMX0"/>
<reference evidence="3" key="1">
    <citation type="submission" date="2021-01" db="EMBL/GenBank/DDBJ databases">
        <authorList>
            <person name="Corre E."/>
            <person name="Pelletier E."/>
            <person name="Niang G."/>
            <person name="Scheremetjew M."/>
            <person name="Finn R."/>
            <person name="Kale V."/>
            <person name="Holt S."/>
            <person name="Cochrane G."/>
            <person name="Meng A."/>
            <person name="Brown T."/>
            <person name="Cohen L."/>
        </authorList>
    </citation>
    <scope>NUCLEOTIDE SEQUENCE</scope>
    <source>
        <strain evidence="3">CCMP1510</strain>
    </source>
</reference>
<dbReference type="GO" id="GO:0005634">
    <property type="term" value="C:nucleus"/>
    <property type="evidence" value="ECO:0007669"/>
    <property type="project" value="TreeGrafter"/>
</dbReference>
<evidence type="ECO:0000256" key="1">
    <source>
        <dbReference type="SAM" id="MobiDB-lite"/>
    </source>
</evidence>
<accession>A0A7S3JMX0</accession>
<dbReference type="PANTHER" id="PTHR46467">
    <property type="entry name" value="TETHER CONTAINING UBX DOMAIN FOR GLUT4"/>
    <property type="match status" value="1"/>
</dbReference>
<sequence length="572" mass="63371">MSGTVLVIWQGHREEIKIEASRQPLRITILEEALRRFNIKTGKCYGLRRSRARKAEANVDLSIDWMHSGLMNKCELDLITVTPRQGQVRIGVSCDDGTTFTANADCTRSMRATYIIWINEGKVPKRQLMRCSVLRQDLDLDTPLSGLGYGPGANFRADLFLGSEIVDDIDMAKNNASFPPPNNDSDFPISTECLSTKMDVEETSKQTCIKDLDDAISRITPEATKIISKYVSAALKQPNVPPISLENKVFKSQIASSEDGLKIMRLAGWSTHAGFFLIASPRPDWLGFILERLQAQLHSQVNTNNNPPQNFVDGFNPYQSTRLNLGAKGTAPPPVTSTETAPEKELRLLRAKRAEALARAPPVIPELRLVDRRLMISKATPDDQESNRRADAAALRAAIVSRARNTDTPLITAAARELATLRNTPLFHAIRLKIMIDDHMALALSFSTMRTVADLITWLEIECFESDDHINFDLYQIYPKSKLDSSHSLSEFAPAAVLKVYPIPVLKSCLSLLPQPQDDPGLYPKPLGQKGISKSSAATSSTNQARTVSQGGLPDRRDPPSKKPFSWLKTGN</sequence>
<dbReference type="GO" id="GO:0006886">
    <property type="term" value="P:intracellular protein transport"/>
    <property type="evidence" value="ECO:0007669"/>
    <property type="project" value="TreeGrafter"/>
</dbReference>
<organism evidence="3">
    <name type="scientific">Aureoumbra lagunensis</name>
    <dbReference type="NCBI Taxonomy" id="44058"/>
    <lineage>
        <taxon>Eukaryota</taxon>
        <taxon>Sar</taxon>
        <taxon>Stramenopiles</taxon>
        <taxon>Ochrophyta</taxon>
        <taxon>Pelagophyceae</taxon>
        <taxon>Pelagomonadales</taxon>
        <taxon>Aureoumbra</taxon>
    </lineage>
</organism>
<dbReference type="CDD" id="cd09212">
    <property type="entry name" value="PUB"/>
    <property type="match status" value="1"/>
</dbReference>
<feature type="compositionally biased region" description="Polar residues" evidence="1">
    <location>
        <begin position="532"/>
        <end position="550"/>
    </location>
</feature>